<keyword evidence="3" id="KW-1185">Reference proteome</keyword>
<feature type="transmembrane region" description="Helical" evidence="1">
    <location>
        <begin position="424"/>
        <end position="444"/>
    </location>
</feature>
<feature type="transmembrane region" description="Helical" evidence="1">
    <location>
        <begin position="766"/>
        <end position="791"/>
    </location>
</feature>
<dbReference type="Proteomes" id="UP001165065">
    <property type="component" value="Unassembled WGS sequence"/>
</dbReference>
<feature type="transmembrane region" description="Helical" evidence="1">
    <location>
        <begin position="382"/>
        <end position="403"/>
    </location>
</feature>
<feature type="transmembrane region" description="Helical" evidence="1">
    <location>
        <begin position="291"/>
        <end position="312"/>
    </location>
</feature>
<evidence type="ECO:0000256" key="1">
    <source>
        <dbReference type="SAM" id="Phobius"/>
    </source>
</evidence>
<keyword evidence="1" id="KW-1133">Transmembrane helix</keyword>
<feature type="transmembrane region" description="Helical" evidence="1">
    <location>
        <begin position="158"/>
        <end position="181"/>
    </location>
</feature>
<feature type="transmembrane region" description="Helical" evidence="1">
    <location>
        <begin position="318"/>
        <end position="339"/>
    </location>
</feature>
<feature type="transmembrane region" description="Helical" evidence="1">
    <location>
        <begin position="202"/>
        <end position="221"/>
    </location>
</feature>
<protein>
    <submittedName>
        <fullName evidence="2">Uncharacterized protein</fullName>
    </submittedName>
</protein>
<feature type="transmembrane region" description="Helical" evidence="1">
    <location>
        <begin position="459"/>
        <end position="479"/>
    </location>
</feature>
<feature type="transmembrane region" description="Helical" evidence="1">
    <location>
        <begin position="726"/>
        <end position="746"/>
    </location>
</feature>
<sequence length="930" mass="104647">MIHPVLCAYTAITKNDFTGQYVIWMELPFTAFTMFQSMIMQPKRNSRAYLSFVALHYFSYTILAEVLRTIFDQSRQQIIISVFRSLLWIAVGHAIMVGRKRISEKSPENLSDFLTHRVLKEGILAGLAQILFIMFDSVRCDFENGWENCTRTLVSGGGLSTMVVLVVGARIVSGIFPPSVMKAHIIPPHRLITMDLSFGEQMVTGTLGLSGICGLFLLGNYGAEGEFSSKGELYATMVIVNLGCASALAVIFYKFFTINRQLSAAVSSPATPPSPYPKPSPAMYVTKGSPLLFWMAAVCIFALQVQHLLLCFTLDAELMTTTSILVPLTWMLLSMAVFSDPRRRDKRYMNMLRGLFLCFALISEVLFCVYSFRQYWKGKGRWYFVFIFIFRFVVECLLFHELIKMRAKIGRLQDEVVSKFLTKSVYGGGIKAIGTILFVTFRAVNCMIEKGVAECQNTAIPGVGFISVNIIVVWTLYLVMASVPFKVRDEICLTAEKICALRLSPMRRLEAFCFVVCGICTLVLFSLVNSKRGSHSKFFVNVSGGIGTVAICAALLVEWTVTRSYRKKLNTATPSLSSLPSSPPPSTKYISGCHYIYHVGSFCVTFFFNALYLCYAITGEDHFWESAAIIQPLCILSFMIAFLMQPKRKDWFYHCLLFGHSFQFAFLTEITAAVGSWRTGWRVSAILGALRIFLVYLPVLKFGWFIRRIISELSSLELNQYLTKTLMRNGSATAVTMVFFAVETIGCKVEVDTEGHTSTNSPDGGIYGAGSCVNSAYVGMFLSLFVLIFFIHDISVLAMPRSIQASFAIPLTQVANFRLKKRHRFQFFLMTTTFISALFLFSFLGVPDSEEPEEQERQHRRFLYIGGTGCIAMIADLFVDLATLHNKYYHYKKRVEEGKLRNCDREDSLNGFDILNRNVVEDNMISGGLL</sequence>
<organism evidence="2 3">
    <name type="scientific">Triparma columacea</name>
    <dbReference type="NCBI Taxonomy" id="722753"/>
    <lineage>
        <taxon>Eukaryota</taxon>
        <taxon>Sar</taxon>
        <taxon>Stramenopiles</taxon>
        <taxon>Ochrophyta</taxon>
        <taxon>Bolidophyceae</taxon>
        <taxon>Parmales</taxon>
        <taxon>Triparmaceae</taxon>
        <taxon>Triparma</taxon>
    </lineage>
</organism>
<proteinExistence type="predicted"/>
<feature type="transmembrane region" description="Helical" evidence="1">
    <location>
        <begin position="624"/>
        <end position="644"/>
    </location>
</feature>
<feature type="transmembrane region" description="Helical" evidence="1">
    <location>
        <begin position="827"/>
        <end position="846"/>
    </location>
</feature>
<feature type="transmembrane region" description="Helical" evidence="1">
    <location>
        <begin position="233"/>
        <end position="253"/>
    </location>
</feature>
<keyword evidence="1" id="KW-0812">Transmembrane</keyword>
<feature type="transmembrane region" description="Helical" evidence="1">
    <location>
        <begin position="511"/>
        <end position="528"/>
    </location>
</feature>
<evidence type="ECO:0000313" key="2">
    <source>
        <dbReference type="EMBL" id="GMI46478.1"/>
    </source>
</evidence>
<accession>A0A9W7GLF8</accession>
<feature type="transmembrane region" description="Helical" evidence="1">
    <location>
        <begin position="77"/>
        <end position="97"/>
    </location>
</feature>
<keyword evidence="1" id="KW-0472">Membrane</keyword>
<feature type="transmembrane region" description="Helical" evidence="1">
    <location>
        <begin position="48"/>
        <end position="71"/>
    </location>
</feature>
<feature type="transmembrane region" description="Helical" evidence="1">
    <location>
        <begin position="595"/>
        <end position="618"/>
    </location>
</feature>
<reference evidence="3" key="1">
    <citation type="journal article" date="2023" name="Commun. Biol.">
        <title>Genome analysis of Parmales, the sister group of diatoms, reveals the evolutionary specialization of diatoms from phago-mixotrophs to photoautotrophs.</title>
        <authorList>
            <person name="Ban H."/>
            <person name="Sato S."/>
            <person name="Yoshikawa S."/>
            <person name="Yamada K."/>
            <person name="Nakamura Y."/>
            <person name="Ichinomiya M."/>
            <person name="Sato N."/>
            <person name="Blanc-Mathieu R."/>
            <person name="Endo H."/>
            <person name="Kuwata A."/>
            <person name="Ogata H."/>
        </authorList>
    </citation>
    <scope>NUCLEOTIDE SEQUENCE [LARGE SCALE GENOMIC DNA]</scope>
</reference>
<feature type="transmembrane region" description="Helical" evidence="1">
    <location>
        <begin position="540"/>
        <end position="561"/>
    </location>
</feature>
<dbReference type="EMBL" id="BRYA01000299">
    <property type="protein sequence ID" value="GMI46478.1"/>
    <property type="molecule type" value="Genomic_DNA"/>
</dbReference>
<evidence type="ECO:0000313" key="3">
    <source>
        <dbReference type="Proteomes" id="UP001165065"/>
    </source>
</evidence>
<gene>
    <name evidence="2" type="ORF">TrCOL_g6875</name>
</gene>
<name>A0A9W7GLF8_9STRA</name>
<feature type="transmembrane region" description="Helical" evidence="1">
    <location>
        <begin position="351"/>
        <end position="376"/>
    </location>
</feature>
<feature type="transmembrane region" description="Helical" evidence="1">
    <location>
        <begin position="862"/>
        <end position="884"/>
    </location>
</feature>
<dbReference type="AlphaFoldDB" id="A0A9W7GLF8"/>
<comment type="caution">
    <text evidence="2">The sequence shown here is derived from an EMBL/GenBank/DDBJ whole genome shotgun (WGS) entry which is preliminary data.</text>
</comment>
<feature type="transmembrane region" description="Helical" evidence="1">
    <location>
        <begin position="651"/>
        <end position="677"/>
    </location>
</feature>
<dbReference type="OrthoDB" id="193072at2759"/>
<feature type="transmembrane region" description="Helical" evidence="1">
    <location>
        <begin position="683"/>
        <end position="706"/>
    </location>
</feature>